<keyword evidence="1" id="KW-1185">Reference proteome</keyword>
<proteinExistence type="predicted"/>
<dbReference type="WBParaSite" id="SPAL_0000007600.1">
    <property type="protein sequence ID" value="SPAL_0000007600.1"/>
    <property type="gene ID" value="SPAL_0000007600"/>
</dbReference>
<evidence type="ECO:0000313" key="2">
    <source>
        <dbReference type="WBParaSite" id="SPAL_0000007600.1"/>
    </source>
</evidence>
<sequence length="71" mass="8320">MDTILLKTGFCINNFKGVFYLKKYPKMALFGTLQRLPRVFKKYEIDVKGCFTTGKKVMRQKVILPQKVPNF</sequence>
<evidence type="ECO:0000313" key="1">
    <source>
        <dbReference type="Proteomes" id="UP000046392"/>
    </source>
</evidence>
<accession>A0A0N5B1X5</accession>
<dbReference type="Proteomes" id="UP000046392">
    <property type="component" value="Unplaced"/>
</dbReference>
<dbReference type="AlphaFoldDB" id="A0A0N5B1X5"/>
<organism evidence="1 2">
    <name type="scientific">Strongyloides papillosus</name>
    <name type="common">Intestinal threadworm</name>
    <dbReference type="NCBI Taxonomy" id="174720"/>
    <lineage>
        <taxon>Eukaryota</taxon>
        <taxon>Metazoa</taxon>
        <taxon>Ecdysozoa</taxon>
        <taxon>Nematoda</taxon>
        <taxon>Chromadorea</taxon>
        <taxon>Rhabditida</taxon>
        <taxon>Tylenchina</taxon>
        <taxon>Panagrolaimomorpha</taxon>
        <taxon>Strongyloidoidea</taxon>
        <taxon>Strongyloididae</taxon>
        <taxon>Strongyloides</taxon>
    </lineage>
</organism>
<protein>
    <submittedName>
        <fullName evidence="2">Tnp_DDE_dom domain-containing protein</fullName>
    </submittedName>
</protein>
<reference evidence="2" key="1">
    <citation type="submission" date="2017-02" db="UniProtKB">
        <authorList>
            <consortium name="WormBaseParasite"/>
        </authorList>
    </citation>
    <scope>IDENTIFICATION</scope>
</reference>
<name>A0A0N5B1X5_STREA</name>